<evidence type="ECO:0000313" key="3">
    <source>
        <dbReference type="Proteomes" id="UP000038010"/>
    </source>
</evidence>
<dbReference type="EMBL" id="LFJN01000045">
    <property type="protein sequence ID" value="KPI35058.1"/>
    <property type="molecule type" value="Genomic_DNA"/>
</dbReference>
<dbReference type="VEuPathDB" id="FungiDB:AB675_7187"/>
<dbReference type="AlphaFoldDB" id="A0A0N0NHX0"/>
<feature type="compositionally biased region" description="Basic and acidic residues" evidence="1">
    <location>
        <begin position="127"/>
        <end position="139"/>
    </location>
</feature>
<keyword evidence="3" id="KW-1185">Reference proteome</keyword>
<evidence type="ECO:0000313" key="2">
    <source>
        <dbReference type="EMBL" id="KPI35058.1"/>
    </source>
</evidence>
<comment type="caution">
    <text evidence="2">The sequence shown here is derived from an EMBL/GenBank/DDBJ whole genome shotgun (WGS) entry which is preliminary data.</text>
</comment>
<feature type="region of interest" description="Disordered" evidence="1">
    <location>
        <begin position="36"/>
        <end position="68"/>
    </location>
</feature>
<proteinExistence type="predicted"/>
<name>A0A0N0NHX0_9EURO</name>
<dbReference type="Proteomes" id="UP000038010">
    <property type="component" value="Unassembled WGS sequence"/>
</dbReference>
<reference evidence="2 3" key="1">
    <citation type="submission" date="2015-06" db="EMBL/GenBank/DDBJ databases">
        <title>Draft genome of the ant-associated black yeast Phialophora attae CBS 131958.</title>
        <authorList>
            <person name="Moreno L.F."/>
            <person name="Stielow B.J."/>
            <person name="de Hoog S."/>
            <person name="Vicente V.A."/>
            <person name="Weiss V.A."/>
            <person name="de Vries M."/>
            <person name="Cruz L.M."/>
            <person name="Souza E.M."/>
        </authorList>
    </citation>
    <scope>NUCLEOTIDE SEQUENCE [LARGE SCALE GENOMIC DNA]</scope>
    <source>
        <strain evidence="2 3">CBS 131958</strain>
    </source>
</reference>
<feature type="region of interest" description="Disordered" evidence="1">
    <location>
        <begin position="127"/>
        <end position="152"/>
    </location>
</feature>
<accession>A0A0N0NHX0</accession>
<protein>
    <submittedName>
        <fullName evidence="2">Uncharacterized protein</fullName>
    </submittedName>
</protein>
<organism evidence="2 3">
    <name type="scientific">Cyphellophora attinorum</name>
    <dbReference type="NCBI Taxonomy" id="1664694"/>
    <lineage>
        <taxon>Eukaryota</taxon>
        <taxon>Fungi</taxon>
        <taxon>Dikarya</taxon>
        <taxon>Ascomycota</taxon>
        <taxon>Pezizomycotina</taxon>
        <taxon>Eurotiomycetes</taxon>
        <taxon>Chaetothyriomycetidae</taxon>
        <taxon>Chaetothyriales</taxon>
        <taxon>Cyphellophoraceae</taxon>
        <taxon>Cyphellophora</taxon>
    </lineage>
</organism>
<dbReference type="RefSeq" id="XP_017995021.1">
    <property type="nucleotide sequence ID" value="XM_018147535.1"/>
</dbReference>
<sequence>MATQTTTPATALALQSRISHLSLSLLRHFNALLSASQNPTNPNSTSADPDADQADQKDTKPPSAIQTISTQIDIEVETAAIVKAVEEKDGDVDVVEGGGLEGEEPRQVRVGMEAWVDGWVRTEMAKEREGTDGADRADGEAEAQGTAVEHDDAAFDQAERAGWTMSLL</sequence>
<gene>
    <name evidence="2" type="ORF">AB675_7187</name>
</gene>
<evidence type="ECO:0000256" key="1">
    <source>
        <dbReference type="SAM" id="MobiDB-lite"/>
    </source>
</evidence>
<dbReference type="GeneID" id="28739415"/>